<feature type="transmembrane region" description="Helical" evidence="4">
    <location>
        <begin position="45"/>
        <end position="66"/>
    </location>
</feature>
<evidence type="ECO:0000256" key="3">
    <source>
        <dbReference type="ARBA" id="ARBA00022679"/>
    </source>
</evidence>
<dbReference type="GO" id="GO:0008061">
    <property type="term" value="F:chitin binding"/>
    <property type="evidence" value="ECO:0007669"/>
    <property type="project" value="InterPro"/>
</dbReference>
<dbReference type="Pfam" id="PF00704">
    <property type="entry name" value="Glyco_hydro_18"/>
    <property type="match status" value="1"/>
</dbReference>
<dbReference type="EMBL" id="OJIN01000117">
    <property type="protein sequence ID" value="SPD73974.1"/>
    <property type="molecule type" value="Genomic_DNA"/>
</dbReference>
<dbReference type="Pfam" id="PF01522">
    <property type="entry name" value="Polysacc_deac_1"/>
    <property type="match status" value="1"/>
</dbReference>
<evidence type="ECO:0000256" key="4">
    <source>
        <dbReference type="SAM" id="Phobius"/>
    </source>
</evidence>
<organism evidence="7">
    <name type="scientific">uncultured Desulfobacterium sp</name>
    <dbReference type="NCBI Taxonomy" id="201089"/>
    <lineage>
        <taxon>Bacteria</taxon>
        <taxon>Pseudomonadati</taxon>
        <taxon>Thermodesulfobacteriota</taxon>
        <taxon>Desulfobacteria</taxon>
        <taxon>Desulfobacterales</taxon>
        <taxon>Desulfobacteriaceae</taxon>
        <taxon>Desulfobacterium</taxon>
        <taxon>environmental samples</taxon>
    </lineage>
</organism>
<dbReference type="AlphaFoldDB" id="A0A445MWR2"/>
<feature type="domain" description="GH18" evidence="6">
    <location>
        <begin position="126"/>
        <end position="435"/>
    </location>
</feature>
<keyword evidence="2" id="KW-0328">Glycosyltransferase</keyword>
<keyword evidence="3" id="KW-0808">Transferase</keyword>
<evidence type="ECO:0000256" key="2">
    <source>
        <dbReference type="ARBA" id="ARBA00022676"/>
    </source>
</evidence>
<comment type="similarity">
    <text evidence="1">Belongs to the glycosyltransferase 2 family.</text>
</comment>
<keyword evidence="4" id="KW-0812">Transmembrane</keyword>
<dbReference type="InterPro" id="IPR002509">
    <property type="entry name" value="NODB_dom"/>
</dbReference>
<sequence length="1141" mass="127606">MTQPVYPPILVQADGPGLSFGINHVDKKNFIFLDMKGKRWPRFRLTSFIVVFVSFIALILFIRSLLILPRLQQLDKVHNMTSRLKAITRSETAVHSPEPPPAWLLNKPASPSAVKGAFVNPGDQRPVRLGYYVNWDKNSYLSLINHADKLTHLCPEWFTLAGTPPMLDSEPDEEVCRIAEAHGIALLPLMSNLKIDQWQPEAVEALILSDEEIQDRFFAKLCDRLTKIGAKGLVVDFEQVDPTYQQELTLFFSRMHENLMHKDLELWLCIPVGNDIKIFDLDKLPAVVDRFVAMLYDETGEEDPPGPLASHNWFKEWLDVLADKIPPGQLVIGIGSYGYDWQAGETPQTLSFPDSMARANSAGETRIENMAPYDGPHFDYVVDGLNHSVWFLDAISFRNQKFEAEKKGVRGVALWRMGTEDPQVWDTFNCVNFCEPGSFEEMKATKAISNIGKGDFLTAVNETAEGLRNISQDETGLWSSIYVRYPKYPLLYHQGESRGDQVAITFDDGPNPEWTPKVLDILRQKGVKAGFFITGSNAESHPDLVRRISAEGHEIGNHTYSHPDLGRISQARLQLEFNATQRLIEGITGRSTVLFRPPYNADRLPQSIEEFMTLVDAQGLGYMPVSASIDAEDWKEPGTKAILDLVKDSRREGNIVLLHDAGGDRSQTVEALPAVIDYLRMRGDEIVPLNTLISVPVDSLMPPIPKDDPYQSRLVAQTGLKILHILEELAWAFMIASTAIVFFRTLIVLVFAVRHKLWKETITDTYSITEPVSVIIAAFNESKLIRATLLSVLDTAYRGKLEVVVVDDGSTDNTARIVEDIAAADPRVRLVRQENKGKASALNAGLEATENEYIITLDADTHFNRDTIGRLVAFFADNDVGAVSGHARVGNLGTWIGRFQSLEYTCGFNLDRRAYDVLNCITVVPGAVSALRRSAVLKSGGIPTETLAEDTDMTLNMHRHGYKIRYSDGAIGLTEAPETVKALIRQRTRWAFGTLQCLFKHIDMLFDPAYSALAFFSLPTVWFCHVFLVALVPVVDALLIASLVTGAGGAIAEYALMFILLDLVLALVACMMEGERLRTAWAIIPMRLIYRPLLSYAVWRSLFRALRGVWVGWGRQERRGTVPFYSVEHISQDVDKGVTKG</sequence>
<dbReference type="SUPFAM" id="SSF51445">
    <property type="entry name" value="(Trans)glycosidases"/>
    <property type="match status" value="1"/>
</dbReference>
<name>A0A445MWR2_9BACT</name>
<gene>
    <name evidence="7" type="ORF">PITCH_A2030118</name>
</gene>
<proteinExistence type="inferred from homology"/>
<dbReference type="Gene3D" id="3.20.20.370">
    <property type="entry name" value="Glycoside hydrolase/deacetylase"/>
    <property type="match status" value="1"/>
</dbReference>
<dbReference type="GO" id="GO:0005975">
    <property type="term" value="P:carbohydrate metabolic process"/>
    <property type="evidence" value="ECO:0007669"/>
    <property type="project" value="InterPro"/>
</dbReference>
<protein>
    <submittedName>
        <fullName evidence="7">Polysaccharide deacetylase</fullName>
    </submittedName>
</protein>
<dbReference type="PANTHER" id="PTHR43630:SF1">
    <property type="entry name" value="POLY-BETA-1,6-N-ACETYL-D-GLUCOSAMINE SYNTHASE"/>
    <property type="match status" value="1"/>
</dbReference>
<dbReference type="SMART" id="SM00636">
    <property type="entry name" value="Glyco_18"/>
    <property type="match status" value="1"/>
</dbReference>
<feature type="transmembrane region" description="Helical" evidence="4">
    <location>
        <begin position="729"/>
        <end position="753"/>
    </location>
</feature>
<keyword evidence="4" id="KW-1133">Transmembrane helix</keyword>
<evidence type="ECO:0000259" key="6">
    <source>
        <dbReference type="PROSITE" id="PS51910"/>
    </source>
</evidence>
<accession>A0A445MWR2</accession>
<dbReference type="InterPro" id="IPR001223">
    <property type="entry name" value="Glyco_hydro18_cat"/>
</dbReference>
<dbReference type="InterPro" id="IPR017853">
    <property type="entry name" value="GH"/>
</dbReference>
<dbReference type="PANTHER" id="PTHR43630">
    <property type="entry name" value="POLY-BETA-1,6-N-ACETYL-D-GLUCOSAMINE SYNTHASE"/>
    <property type="match status" value="1"/>
</dbReference>
<dbReference type="PROSITE" id="PS51910">
    <property type="entry name" value="GH18_2"/>
    <property type="match status" value="1"/>
</dbReference>
<dbReference type="Gene3D" id="3.90.550.10">
    <property type="entry name" value="Spore Coat Polysaccharide Biosynthesis Protein SpsA, Chain A"/>
    <property type="match status" value="1"/>
</dbReference>
<dbReference type="SUPFAM" id="SSF53448">
    <property type="entry name" value="Nucleotide-diphospho-sugar transferases"/>
    <property type="match status" value="1"/>
</dbReference>
<dbReference type="InterPro" id="IPR001173">
    <property type="entry name" value="Glyco_trans_2-like"/>
</dbReference>
<dbReference type="Gene3D" id="3.20.20.80">
    <property type="entry name" value="Glycosidases"/>
    <property type="match status" value="1"/>
</dbReference>
<evidence type="ECO:0000313" key="7">
    <source>
        <dbReference type="EMBL" id="SPD73974.1"/>
    </source>
</evidence>
<dbReference type="CDD" id="cd10962">
    <property type="entry name" value="CE4_GT2-like"/>
    <property type="match status" value="1"/>
</dbReference>
<reference evidence="7" key="1">
    <citation type="submission" date="2018-01" db="EMBL/GenBank/DDBJ databases">
        <authorList>
            <person name="Regsiter A."/>
            <person name="William W."/>
        </authorList>
    </citation>
    <scope>NUCLEOTIDE SEQUENCE</scope>
    <source>
        <strain evidence="7">TRIP AH-1</strain>
    </source>
</reference>
<dbReference type="GO" id="GO:0016757">
    <property type="term" value="F:glycosyltransferase activity"/>
    <property type="evidence" value="ECO:0007669"/>
    <property type="project" value="UniProtKB-KW"/>
</dbReference>
<feature type="transmembrane region" description="Helical" evidence="4">
    <location>
        <begin position="1009"/>
        <end position="1032"/>
    </location>
</feature>
<dbReference type="CDD" id="cd06423">
    <property type="entry name" value="CESA_like"/>
    <property type="match status" value="1"/>
</dbReference>
<dbReference type="Gene3D" id="3.10.50.10">
    <property type="match status" value="1"/>
</dbReference>
<keyword evidence="4" id="KW-0472">Membrane</keyword>
<dbReference type="GO" id="GO:0016810">
    <property type="term" value="F:hydrolase activity, acting on carbon-nitrogen (but not peptide) bonds"/>
    <property type="evidence" value="ECO:0007669"/>
    <property type="project" value="InterPro"/>
</dbReference>
<dbReference type="SUPFAM" id="SSF88713">
    <property type="entry name" value="Glycoside hydrolase/deacetylase"/>
    <property type="match status" value="1"/>
</dbReference>
<dbReference type="InterPro" id="IPR029070">
    <property type="entry name" value="Chitinase_insertion_sf"/>
</dbReference>
<dbReference type="InterPro" id="IPR011583">
    <property type="entry name" value="Chitinase_II/V-like_cat"/>
</dbReference>
<dbReference type="InterPro" id="IPR011330">
    <property type="entry name" value="Glyco_hydro/deAcase_b/a-brl"/>
</dbReference>
<feature type="transmembrane region" description="Helical" evidence="4">
    <location>
        <begin position="1038"/>
        <end position="1068"/>
    </location>
</feature>
<dbReference type="Pfam" id="PF00535">
    <property type="entry name" value="Glycos_transf_2"/>
    <property type="match status" value="1"/>
</dbReference>
<dbReference type="InterPro" id="IPR029044">
    <property type="entry name" value="Nucleotide-diphossugar_trans"/>
</dbReference>
<feature type="domain" description="NodB homology" evidence="5">
    <location>
        <begin position="500"/>
        <end position="687"/>
    </location>
</feature>
<dbReference type="PROSITE" id="PS51677">
    <property type="entry name" value="NODB"/>
    <property type="match status" value="1"/>
</dbReference>
<evidence type="ECO:0000256" key="1">
    <source>
        <dbReference type="ARBA" id="ARBA00006739"/>
    </source>
</evidence>
<evidence type="ECO:0000259" key="5">
    <source>
        <dbReference type="PROSITE" id="PS51677"/>
    </source>
</evidence>